<evidence type="ECO:0000256" key="6">
    <source>
        <dbReference type="ARBA" id="ARBA00022958"/>
    </source>
</evidence>
<keyword evidence="2" id="KW-0813">Transport</keyword>
<evidence type="ECO:0000256" key="2">
    <source>
        <dbReference type="ARBA" id="ARBA00022448"/>
    </source>
</evidence>
<feature type="transmembrane region" description="Helical" evidence="10">
    <location>
        <begin position="77"/>
        <end position="101"/>
    </location>
</feature>
<keyword evidence="7 10" id="KW-1133">Transmembrane helix</keyword>
<name>A0A1X7HG48_9BACL</name>
<evidence type="ECO:0000256" key="8">
    <source>
        <dbReference type="ARBA" id="ARBA00023065"/>
    </source>
</evidence>
<evidence type="ECO:0000313" key="12">
    <source>
        <dbReference type="Proteomes" id="UP000192940"/>
    </source>
</evidence>
<dbReference type="AlphaFoldDB" id="A0A1X7HG48"/>
<sequence>MKTTKQQRTKMSPPKFLAIGFLSITLFGTFLLKLPISTESGMPTPLIDAFFTAVSAISVTGLTVVDTGTHWSMFGEIVMLMLVQLGGLGFMTSATWIALMLNRRISLRERMILQEAMGQYQIQGIVDLIRRVLVYAFTIEGIGALLLTLRFWAEMPLTDAAYLGIFQSVSIFNNAGFDLFGGIHGPFTGFATYGTDPILNIINMALIFLGGIGFIVMFDVIEYPKCRKLSLHSKVVLTVTSLLIVIGALMLFILEFNNPATLGPLSYPQKIMASFFQSVTSRSGGVSTIDIGGLQQSSQFFMIMLMFIGAAPGSTGGGIKVTTFAVLIGAVITMIQGKRDVVLFRNRISQAVVYRAVTLTILSLLLLVGFSMFLSATESSDFLAILFETVSAFGTVGLSMGLTTELSEIGKIAIALVMFLGRLGPLTLAYALNRRRYKDLYRHPEGKIIIG</sequence>
<feature type="transmembrane region" description="Helical" evidence="10">
    <location>
        <begin position="16"/>
        <end position="34"/>
    </location>
</feature>
<evidence type="ECO:0000256" key="10">
    <source>
        <dbReference type="SAM" id="Phobius"/>
    </source>
</evidence>
<evidence type="ECO:0000256" key="7">
    <source>
        <dbReference type="ARBA" id="ARBA00022989"/>
    </source>
</evidence>
<protein>
    <submittedName>
        <fullName evidence="11">Trk system potassium uptake protein TrkH</fullName>
    </submittedName>
</protein>
<feature type="transmembrane region" description="Helical" evidence="10">
    <location>
        <begin position="352"/>
        <end position="376"/>
    </location>
</feature>
<accession>A0A1X7HG48</accession>
<evidence type="ECO:0000313" key="11">
    <source>
        <dbReference type="EMBL" id="SMF86079.1"/>
    </source>
</evidence>
<dbReference type="PANTHER" id="PTHR32024">
    <property type="entry name" value="TRK SYSTEM POTASSIUM UPTAKE PROTEIN TRKG-RELATED"/>
    <property type="match status" value="1"/>
</dbReference>
<keyword evidence="6" id="KW-0630">Potassium</keyword>
<feature type="transmembrane region" description="Helical" evidence="10">
    <location>
        <begin position="201"/>
        <end position="223"/>
    </location>
</feature>
<keyword evidence="9 10" id="KW-0472">Membrane</keyword>
<reference evidence="11 12" key="1">
    <citation type="submission" date="2017-04" db="EMBL/GenBank/DDBJ databases">
        <authorList>
            <person name="Afonso C.L."/>
            <person name="Miller P.J."/>
            <person name="Scott M.A."/>
            <person name="Spackman E."/>
            <person name="Goraichik I."/>
            <person name="Dimitrov K.M."/>
            <person name="Suarez D.L."/>
            <person name="Swayne D.E."/>
        </authorList>
    </citation>
    <scope>NUCLEOTIDE SEQUENCE [LARGE SCALE GENOMIC DNA]</scope>
    <source>
        <strain evidence="11 12">N3/975</strain>
    </source>
</reference>
<keyword evidence="3" id="KW-1003">Cell membrane</keyword>
<keyword evidence="4" id="KW-0633">Potassium transport</keyword>
<gene>
    <name evidence="11" type="ORF">SAMN05661091_3279</name>
</gene>
<evidence type="ECO:0000256" key="3">
    <source>
        <dbReference type="ARBA" id="ARBA00022475"/>
    </source>
</evidence>
<evidence type="ECO:0000256" key="4">
    <source>
        <dbReference type="ARBA" id="ARBA00022538"/>
    </source>
</evidence>
<feature type="transmembrane region" description="Helical" evidence="10">
    <location>
        <begin position="300"/>
        <end position="332"/>
    </location>
</feature>
<dbReference type="GO" id="GO:0005886">
    <property type="term" value="C:plasma membrane"/>
    <property type="evidence" value="ECO:0007669"/>
    <property type="project" value="UniProtKB-SubCell"/>
</dbReference>
<dbReference type="RefSeq" id="WP_208914152.1">
    <property type="nucleotide sequence ID" value="NZ_LT840184.1"/>
</dbReference>
<dbReference type="PANTHER" id="PTHR32024:SF1">
    <property type="entry name" value="KTR SYSTEM POTASSIUM UPTAKE PROTEIN B"/>
    <property type="match status" value="1"/>
</dbReference>
<dbReference type="GO" id="GO:0015379">
    <property type="term" value="F:potassium:chloride symporter activity"/>
    <property type="evidence" value="ECO:0007669"/>
    <property type="project" value="InterPro"/>
</dbReference>
<evidence type="ECO:0000256" key="1">
    <source>
        <dbReference type="ARBA" id="ARBA00004651"/>
    </source>
</evidence>
<keyword evidence="8" id="KW-0406">Ion transport</keyword>
<evidence type="ECO:0000256" key="5">
    <source>
        <dbReference type="ARBA" id="ARBA00022692"/>
    </source>
</evidence>
<organism evidence="11 12">
    <name type="scientific">Paenibacillus uliginis N3/975</name>
    <dbReference type="NCBI Taxonomy" id="1313296"/>
    <lineage>
        <taxon>Bacteria</taxon>
        <taxon>Bacillati</taxon>
        <taxon>Bacillota</taxon>
        <taxon>Bacilli</taxon>
        <taxon>Bacillales</taxon>
        <taxon>Paenibacillaceae</taxon>
        <taxon>Paenibacillus</taxon>
    </lineage>
</organism>
<dbReference type="InterPro" id="IPR004772">
    <property type="entry name" value="TrkH"/>
</dbReference>
<dbReference type="Proteomes" id="UP000192940">
    <property type="component" value="Chromosome I"/>
</dbReference>
<evidence type="ECO:0000256" key="9">
    <source>
        <dbReference type="ARBA" id="ARBA00023136"/>
    </source>
</evidence>
<proteinExistence type="predicted"/>
<dbReference type="NCBIfam" id="TIGR00933">
    <property type="entry name" value="2a38"/>
    <property type="match status" value="1"/>
</dbReference>
<feature type="transmembrane region" description="Helical" evidence="10">
    <location>
        <begin position="132"/>
        <end position="153"/>
    </location>
</feature>
<keyword evidence="5 10" id="KW-0812">Transmembrane</keyword>
<dbReference type="STRING" id="1313296.SAMN05661091_3279"/>
<comment type="subcellular location">
    <subcellularLocation>
        <location evidence="1">Cell membrane</location>
        <topology evidence="1">Multi-pass membrane protein</topology>
    </subcellularLocation>
</comment>
<dbReference type="InterPro" id="IPR003445">
    <property type="entry name" value="Cat_transpt"/>
</dbReference>
<feature type="transmembrane region" description="Helical" evidence="10">
    <location>
        <begin position="235"/>
        <end position="254"/>
    </location>
</feature>
<feature type="transmembrane region" description="Helical" evidence="10">
    <location>
        <begin position="412"/>
        <end position="432"/>
    </location>
</feature>
<dbReference type="Pfam" id="PF02386">
    <property type="entry name" value="TrkH"/>
    <property type="match status" value="1"/>
</dbReference>
<dbReference type="EMBL" id="LT840184">
    <property type="protein sequence ID" value="SMF86079.1"/>
    <property type="molecule type" value="Genomic_DNA"/>
</dbReference>
<keyword evidence="12" id="KW-1185">Reference proteome</keyword>